<evidence type="ECO:0008006" key="4">
    <source>
        <dbReference type="Google" id="ProtNLM"/>
    </source>
</evidence>
<sequence length="113" mass="12276">MFYMSASVPLSIALSVWLILTTVHLPAFSTLQYCPSRHSVANPIHAWPRLASSAAQLPTYCTSALYVQTTNTLGLNKPVKQISVGKRTDPFFFAPQTSSIHGSYPFSTLGSKG</sequence>
<comment type="caution">
    <text evidence="2">The sequence shown here is derived from an EMBL/GenBank/DDBJ whole genome shotgun (WGS) entry which is preliminary data.</text>
</comment>
<dbReference type="Proteomes" id="UP000037904">
    <property type="component" value="Unassembled WGS sequence"/>
</dbReference>
<gene>
    <name evidence="2" type="ORF">FLAG1_01542</name>
</gene>
<proteinExistence type="predicted"/>
<keyword evidence="1" id="KW-0732">Signal</keyword>
<feature type="signal peptide" evidence="1">
    <location>
        <begin position="1"/>
        <end position="21"/>
    </location>
</feature>
<accession>A0A0N0DHK0</accession>
<evidence type="ECO:0000313" key="3">
    <source>
        <dbReference type="Proteomes" id="UP000037904"/>
    </source>
</evidence>
<reference evidence="2 3" key="1">
    <citation type="submission" date="2015-04" db="EMBL/GenBank/DDBJ databases">
        <title>The draft genome sequence of Fusarium langsethiae, a T-2/HT-2 mycotoxin producer.</title>
        <authorList>
            <person name="Lysoe E."/>
            <person name="Divon H.H."/>
            <person name="Terzi V."/>
            <person name="Orru L."/>
            <person name="Lamontanara A."/>
            <person name="Kolseth A.-K."/>
            <person name="Frandsen R.J."/>
            <person name="Nielsen K."/>
            <person name="Thrane U."/>
        </authorList>
    </citation>
    <scope>NUCLEOTIDE SEQUENCE [LARGE SCALE GENOMIC DNA]</scope>
    <source>
        <strain evidence="2 3">Fl201059</strain>
    </source>
</reference>
<keyword evidence="3" id="KW-1185">Reference proteome</keyword>
<protein>
    <recommendedName>
        <fullName evidence="4">Secreted protein</fullName>
    </recommendedName>
</protein>
<evidence type="ECO:0000256" key="1">
    <source>
        <dbReference type="SAM" id="SignalP"/>
    </source>
</evidence>
<dbReference type="AlphaFoldDB" id="A0A0N0DHK0"/>
<dbReference type="EMBL" id="JXCE01000012">
    <property type="protein sequence ID" value="KPA45607.1"/>
    <property type="molecule type" value="Genomic_DNA"/>
</dbReference>
<evidence type="ECO:0000313" key="2">
    <source>
        <dbReference type="EMBL" id="KPA45607.1"/>
    </source>
</evidence>
<feature type="chain" id="PRO_5005846867" description="Secreted protein" evidence="1">
    <location>
        <begin position="22"/>
        <end position="113"/>
    </location>
</feature>
<organism evidence="2 3">
    <name type="scientific">Fusarium langsethiae</name>
    <dbReference type="NCBI Taxonomy" id="179993"/>
    <lineage>
        <taxon>Eukaryota</taxon>
        <taxon>Fungi</taxon>
        <taxon>Dikarya</taxon>
        <taxon>Ascomycota</taxon>
        <taxon>Pezizomycotina</taxon>
        <taxon>Sordariomycetes</taxon>
        <taxon>Hypocreomycetidae</taxon>
        <taxon>Hypocreales</taxon>
        <taxon>Nectriaceae</taxon>
        <taxon>Fusarium</taxon>
    </lineage>
</organism>
<name>A0A0N0DHK0_FUSLA</name>